<dbReference type="Gene3D" id="3.30.160.20">
    <property type="match status" value="1"/>
</dbReference>
<dbReference type="GO" id="GO:1990904">
    <property type="term" value="C:ribonucleoprotein complex"/>
    <property type="evidence" value="ECO:0007669"/>
    <property type="project" value="UniProtKB-UniRule"/>
</dbReference>
<dbReference type="GO" id="GO:0003735">
    <property type="term" value="F:structural constituent of ribosome"/>
    <property type="evidence" value="ECO:0007669"/>
    <property type="project" value="UniProtKB-UniRule"/>
</dbReference>
<dbReference type="Proteomes" id="UP000789595">
    <property type="component" value="Unassembled WGS sequence"/>
</dbReference>
<evidence type="ECO:0000256" key="2">
    <source>
        <dbReference type="ARBA" id="ARBA00008945"/>
    </source>
</evidence>
<sequence>MLRTASRLAARTTLVQRRRASRVVKVKALPFDLNTEALLRNAFSEQDISPTNIELRQRSSGRFNGAASLTFDDVDEATKAFRRLRHDGVEIGNRKVEVAWGTTPFEPEPEPTREELEEDPLKVLTRVLDERRLPTLDQIRAEMLQNDQHDIVREARFPGLIMGEDEVDEEPPQPKKKKVVDPSEPLGKWAETIVKINRVQKVVRGGTIMRYRALVVVGNLMGAGGFAYGKGHSPRDAVARASKAAKRDLRFVERFRDTSLLHDVRGKHNNCIVDIYAKPPGSGIVGGPLGRRILTQLGFSSFTIKARGRRTPYSYCAAAFDALSKHRSVEEIARSRGRRILEIEHAAARHARSPFKA</sequence>
<dbReference type="AlphaFoldDB" id="A0A7S3ZVY7"/>
<dbReference type="PANTHER" id="PTHR48277:SF1">
    <property type="entry name" value="MITOCHONDRIAL RIBOSOMAL PROTEIN S5"/>
    <property type="match status" value="1"/>
</dbReference>
<dbReference type="SUPFAM" id="SSF54928">
    <property type="entry name" value="RNA-binding domain, RBD"/>
    <property type="match status" value="1"/>
</dbReference>
<evidence type="ECO:0000256" key="7">
    <source>
        <dbReference type="RuleBase" id="RU003823"/>
    </source>
</evidence>
<dbReference type="InterPro" id="IPR014721">
    <property type="entry name" value="Ribsml_uS5_D2-typ_fold_subgr"/>
</dbReference>
<dbReference type="InterPro" id="IPR005324">
    <property type="entry name" value="Ribosomal_uS5_C"/>
</dbReference>
<evidence type="ECO:0000256" key="6">
    <source>
        <dbReference type="PROSITE-ProRule" id="PRU00268"/>
    </source>
</evidence>
<feature type="domain" description="RRM" evidence="8">
    <location>
        <begin position="22"/>
        <end position="103"/>
    </location>
</feature>
<protein>
    <recommendedName>
        <fullName evidence="13">S5 DRBM domain-containing protein</fullName>
    </recommendedName>
</protein>
<dbReference type="GO" id="GO:0003723">
    <property type="term" value="F:RNA binding"/>
    <property type="evidence" value="ECO:0007669"/>
    <property type="project" value="UniProtKB-UniRule"/>
</dbReference>
<evidence type="ECO:0000256" key="4">
    <source>
        <dbReference type="ARBA" id="ARBA00023274"/>
    </source>
</evidence>
<name>A0A7S3ZVY7_9STRA</name>
<reference evidence="10" key="1">
    <citation type="submission" date="2021-01" db="EMBL/GenBank/DDBJ databases">
        <authorList>
            <person name="Corre E."/>
            <person name="Pelletier E."/>
            <person name="Niang G."/>
            <person name="Scheremetjew M."/>
            <person name="Finn R."/>
            <person name="Kale V."/>
            <person name="Holt S."/>
            <person name="Cochrane G."/>
            <person name="Meng A."/>
            <person name="Brown T."/>
            <person name="Cohen L."/>
        </authorList>
    </citation>
    <scope>NUCLEOTIDE SEQUENCE</scope>
    <source>
        <strain evidence="10">CCMP1756</strain>
    </source>
</reference>
<dbReference type="GO" id="GO:0005840">
    <property type="term" value="C:ribosome"/>
    <property type="evidence" value="ECO:0007669"/>
    <property type="project" value="UniProtKB-KW"/>
</dbReference>
<dbReference type="Pfam" id="PF00333">
    <property type="entry name" value="Ribosomal_S5"/>
    <property type="match status" value="1"/>
</dbReference>
<dbReference type="InterPro" id="IPR012677">
    <property type="entry name" value="Nucleotide-bd_a/b_plait_sf"/>
</dbReference>
<evidence type="ECO:0000256" key="3">
    <source>
        <dbReference type="ARBA" id="ARBA00022980"/>
    </source>
</evidence>
<dbReference type="InterPro" id="IPR020568">
    <property type="entry name" value="Ribosomal_Su5_D2-typ_SF"/>
</dbReference>
<keyword evidence="4 6" id="KW-0687">Ribonucleoprotein</keyword>
<dbReference type="SUPFAM" id="SSF54211">
    <property type="entry name" value="Ribosomal protein S5 domain 2-like"/>
    <property type="match status" value="1"/>
</dbReference>
<dbReference type="InterPro" id="IPR000504">
    <property type="entry name" value="RRM_dom"/>
</dbReference>
<dbReference type="EMBL" id="CAKKNE010000001">
    <property type="protein sequence ID" value="CAH0364351.1"/>
    <property type="molecule type" value="Genomic_DNA"/>
</dbReference>
<keyword evidence="12" id="KW-1185">Reference proteome</keyword>
<dbReference type="Gene3D" id="3.30.70.330">
    <property type="match status" value="1"/>
</dbReference>
<evidence type="ECO:0000313" key="10">
    <source>
        <dbReference type="EMBL" id="CAE0695584.1"/>
    </source>
</evidence>
<dbReference type="GO" id="GO:0006412">
    <property type="term" value="P:translation"/>
    <property type="evidence" value="ECO:0007669"/>
    <property type="project" value="InterPro"/>
</dbReference>
<dbReference type="SMART" id="SM00360">
    <property type="entry name" value="RRM"/>
    <property type="match status" value="1"/>
</dbReference>
<dbReference type="Pfam" id="PF03719">
    <property type="entry name" value="Ribosomal_S5_C"/>
    <property type="match status" value="1"/>
</dbReference>
<dbReference type="SUPFAM" id="SSF54768">
    <property type="entry name" value="dsRNA-binding domain-like"/>
    <property type="match status" value="1"/>
</dbReference>
<evidence type="ECO:0000259" key="9">
    <source>
        <dbReference type="PROSITE" id="PS50881"/>
    </source>
</evidence>
<dbReference type="GO" id="GO:0009536">
    <property type="term" value="C:plastid"/>
    <property type="evidence" value="ECO:0007669"/>
    <property type="project" value="UniProtKB-SubCell"/>
</dbReference>
<dbReference type="Gene3D" id="3.30.230.10">
    <property type="match status" value="1"/>
</dbReference>
<organism evidence="10">
    <name type="scientific">Pelagomonas calceolata</name>
    <dbReference type="NCBI Taxonomy" id="35677"/>
    <lineage>
        <taxon>Eukaryota</taxon>
        <taxon>Sar</taxon>
        <taxon>Stramenopiles</taxon>
        <taxon>Ochrophyta</taxon>
        <taxon>Pelagophyceae</taxon>
        <taxon>Pelagomonadales</taxon>
        <taxon>Pelagomonadaceae</taxon>
        <taxon>Pelagomonas</taxon>
    </lineage>
</organism>
<gene>
    <name evidence="10" type="ORF">PCAL00307_LOCUS11020</name>
    <name evidence="11" type="ORF">PECAL_1P07100</name>
</gene>
<dbReference type="EMBL" id="HBIW01012841">
    <property type="protein sequence ID" value="CAE0695584.1"/>
    <property type="molecule type" value="Transcribed_RNA"/>
</dbReference>
<evidence type="ECO:0000256" key="5">
    <source>
        <dbReference type="PROSITE-ProRule" id="PRU00176"/>
    </source>
</evidence>
<dbReference type="PROSITE" id="PS50102">
    <property type="entry name" value="RRM"/>
    <property type="match status" value="1"/>
</dbReference>
<reference evidence="11" key="2">
    <citation type="submission" date="2021-11" db="EMBL/GenBank/DDBJ databases">
        <authorList>
            <consortium name="Genoscope - CEA"/>
            <person name="William W."/>
        </authorList>
    </citation>
    <scope>NUCLEOTIDE SEQUENCE</scope>
</reference>
<comment type="similarity">
    <text evidence="2 7">Belongs to the universal ribosomal protein uS5 family.</text>
</comment>
<evidence type="ECO:0000259" key="8">
    <source>
        <dbReference type="PROSITE" id="PS50102"/>
    </source>
</evidence>
<keyword evidence="3 6" id="KW-0689">Ribosomal protein</keyword>
<feature type="domain" description="S5 DRBM" evidence="9">
    <location>
        <begin position="189"/>
        <end position="252"/>
    </location>
</feature>
<dbReference type="InterPro" id="IPR035979">
    <property type="entry name" value="RBD_domain_sf"/>
</dbReference>
<dbReference type="PROSITE" id="PS50881">
    <property type="entry name" value="S5_DSRBD"/>
    <property type="match status" value="1"/>
</dbReference>
<comment type="subcellular location">
    <subcellularLocation>
        <location evidence="1">Plastid</location>
    </subcellularLocation>
</comment>
<proteinExistence type="inferred from homology"/>
<evidence type="ECO:0000313" key="12">
    <source>
        <dbReference type="Proteomes" id="UP000789595"/>
    </source>
</evidence>
<dbReference type="PANTHER" id="PTHR48277">
    <property type="entry name" value="MITOCHONDRIAL RIBOSOMAL PROTEIN S5"/>
    <property type="match status" value="1"/>
</dbReference>
<dbReference type="InterPro" id="IPR013810">
    <property type="entry name" value="Ribosomal_uS5_N"/>
</dbReference>
<evidence type="ECO:0000256" key="1">
    <source>
        <dbReference type="ARBA" id="ARBA00004474"/>
    </source>
</evidence>
<evidence type="ECO:0000313" key="11">
    <source>
        <dbReference type="EMBL" id="CAH0364351.1"/>
    </source>
</evidence>
<dbReference type="InterPro" id="IPR000851">
    <property type="entry name" value="Ribosomal_uS5"/>
</dbReference>
<dbReference type="OrthoDB" id="309483at2759"/>
<evidence type="ECO:0008006" key="13">
    <source>
        <dbReference type="Google" id="ProtNLM"/>
    </source>
</evidence>
<accession>A0A7S3ZVY7</accession>
<keyword evidence="5" id="KW-0694">RNA-binding</keyword>